<name>A0A7Z7NQ40_9BURK</name>
<dbReference type="AlphaFoldDB" id="A0A7Z7NQ40"/>
<dbReference type="RefSeq" id="WP_116328342.1">
    <property type="nucleotide sequence ID" value="NZ_OFSW01000032.1"/>
</dbReference>
<reference evidence="1 2" key="1">
    <citation type="submission" date="2018-01" db="EMBL/GenBank/DDBJ databases">
        <authorList>
            <person name="Clerissi C."/>
        </authorList>
    </citation>
    <scope>NUCLEOTIDE SEQUENCE [LARGE SCALE GENOMIC DNA]</scope>
    <source>
        <strain evidence="1">Cupriavidus taiwanensis STM 6021</strain>
    </source>
</reference>
<accession>A0A7Z7NQ40</accession>
<dbReference type="Gene3D" id="1.20.1290.30">
    <property type="match status" value="1"/>
</dbReference>
<protein>
    <submittedName>
        <fullName evidence="1">Uncharacterized protein</fullName>
    </submittedName>
</protein>
<proteinExistence type="predicted"/>
<dbReference type="Proteomes" id="UP000257139">
    <property type="component" value="Unassembled WGS sequence"/>
</dbReference>
<dbReference type="SUPFAM" id="SSF140670">
    <property type="entry name" value="YoaC-like"/>
    <property type="match status" value="1"/>
</dbReference>
<evidence type="ECO:0000313" key="2">
    <source>
        <dbReference type="Proteomes" id="UP000257139"/>
    </source>
</evidence>
<gene>
    <name evidence="1" type="ORF">CBM2594_U10152</name>
</gene>
<dbReference type="InterPro" id="IPR015079">
    <property type="entry name" value="DUF1889"/>
</dbReference>
<sequence length="100" mass="10598">MSKIITEAVKTLSNAANVSTGLLHPNDKNKAKELFKILHQKGEVILKGDVVDAALAQGWSAADADELGSLAQQIGEGKTARIDGGPWWAADIYDTIVARA</sequence>
<dbReference type="Pfam" id="PF08986">
    <property type="entry name" value="DUF1889"/>
    <property type="match status" value="1"/>
</dbReference>
<dbReference type="InterPro" id="IPR037210">
    <property type="entry name" value="YoaC-like_sf"/>
</dbReference>
<dbReference type="EMBL" id="OGUU01000045">
    <property type="protein sequence ID" value="SPC25651.1"/>
    <property type="molecule type" value="Genomic_DNA"/>
</dbReference>
<comment type="caution">
    <text evidence="1">The sequence shown here is derived from an EMBL/GenBank/DDBJ whole genome shotgun (WGS) entry which is preliminary data.</text>
</comment>
<evidence type="ECO:0000313" key="1">
    <source>
        <dbReference type="EMBL" id="SPC25651.1"/>
    </source>
</evidence>
<organism evidence="1 2">
    <name type="scientific">Cupriavidus taiwanensis</name>
    <dbReference type="NCBI Taxonomy" id="164546"/>
    <lineage>
        <taxon>Bacteria</taxon>
        <taxon>Pseudomonadati</taxon>
        <taxon>Pseudomonadota</taxon>
        <taxon>Betaproteobacteria</taxon>
        <taxon>Burkholderiales</taxon>
        <taxon>Burkholderiaceae</taxon>
        <taxon>Cupriavidus</taxon>
    </lineage>
</organism>